<sequence>MDENSAIIEQILREDELENNTYHYNSKPNDYAWQTVSYRKKSSKPSHTENSITDRRPNGGATTSDIFRSIEQHSEDRRRRMVEAQTKEDVAVDGSKRHSDEDDDSDVEPPVADAEVKKVKQKKPKKPKVTVAEAAARIDAGELGAFLVDITALYEKQQDIQLMRFADYFGRAFASVGSSQFPWLKTFRESTVAKIVDIPLSHIAEDVYKTSVDWLNQRSFDALGSFVLWSLDSILADLASHQGAVKGSKKVVQQASSKSQVAIFVVLAMVLRRKPDVLVSLLPIMRGNPKYQGQDKLPVTIWMIMQAAQGDLAVGLYIWVQVLLPMLSGKSSCNPQARDLILQLVERILSSPKARPILLNGAFRKGERLVPPSALEILMRVTFPASSARVKATERFEAVYPTLKEVSLAGAPGSKAMKQVAQQIMQLALKAAGEGVPNLSSEASDILIWCLTQNPECYKQWVSFFSFIFNDLSVDMVYLDNLEASVAVLRKLSDEWKEHSVKCPTSEALRETLKSFRQKNEKALTKSEDTARIALVKEADKYSKVILGRLSRGHGCLKGIVFVSVALAASAVGSPAASDAQPDIGLTMLEIVPAQQSLTKQMAYSRSSLLLLVSLLLLLTLSNVAEVYGGGGNYNNLKPSDCNPKCKYRCSATSHKKPCMFFCQKCCNKCLCVPPGVYGNKQVCPCYNNWKTKEGGPKCP</sequence>
<evidence type="ECO:0000313" key="1">
    <source>
        <dbReference type="EMBL" id="KAJ0098907.1"/>
    </source>
</evidence>
<dbReference type="Proteomes" id="UP001164250">
    <property type="component" value="Chromosome 4"/>
</dbReference>
<organism evidence="1 2">
    <name type="scientific">Pistacia atlantica</name>
    <dbReference type="NCBI Taxonomy" id="434234"/>
    <lineage>
        <taxon>Eukaryota</taxon>
        <taxon>Viridiplantae</taxon>
        <taxon>Streptophyta</taxon>
        <taxon>Embryophyta</taxon>
        <taxon>Tracheophyta</taxon>
        <taxon>Spermatophyta</taxon>
        <taxon>Magnoliopsida</taxon>
        <taxon>eudicotyledons</taxon>
        <taxon>Gunneridae</taxon>
        <taxon>Pentapetalae</taxon>
        <taxon>rosids</taxon>
        <taxon>malvids</taxon>
        <taxon>Sapindales</taxon>
        <taxon>Anacardiaceae</taxon>
        <taxon>Pistacia</taxon>
    </lineage>
</organism>
<name>A0ACC1BIZ5_9ROSI</name>
<comment type="caution">
    <text evidence="1">The sequence shown here is derived from an EMBL/GenBank/DDBJ whole genome shotgun (WGS) entry which is preliminary data.</text>
</comment>
<keyword evidence="2" id="KW-1185">Reference proteome</keyword>
<proteinExistence type="predicted"/>
<accession>A0ACC1BIZ5</accession>
<reference evidence="2" key="1">
    <citation type="journal article" date="2023" name="G3 (Bethesda)">
        <title>Genome assembly and association tests identify interacting loci associated with vigor, precocity, and sex in interspecific pistachio rootstocks.</title>
        <authorList>
            <person name="Palmer W."/>
            <person name="Jacygrad E."/>
            <person name="Sagayaradj S."/>
            <person name="Cavanaugh K."/>
            <person name="Han R."/>
            <person name="Bertier L."/>
            <person name="Beede B."/>
            <person name="Kafkas S."/>
            <person name="Golino D."/>
            <person name="Preece J."/>
            <person name="Michelmore R."/>
        </authorList>
    </citation>
    <scope>NUCLEOTIDE SEQUENCE [LARGE SCALE GENOMIC DNA]</scope>
</reference>
<gene>
    <name evidence="1" type="ORF">Patl1_21248</name>
</gene>
<evidence type="ECO:0000313" key="2">
    <source>
        <dbReference type="Proteomes" id="UP001164250"/>
    </source>
</evidence>
<dbReference type="EMBL" id="CM047900">
    <property type="protein sequence ID" value="KAJ0098907.1"/>
    <property type="molecule type" value="Genomic_DNA"/>
</dbReference>
<protein>
    <submittedName>
        <fullName evidence="1">Uncharacterized protein</fullName>
    </submittedName>
</protein>